<evidence type="ECO:0000256" key="1">
    <source>
        <dbReference type="SAM" id="SignalP"/>
    </source>
</evidence>
<accession>A0A560KCE5</accession>
<comment type="caution">
    <text evidence="2">The sequence shown here is derived from an EMBL/GenBank/DDBJ whole genome shotgun (WGS) entry which is preliminary data.</text>
</comment>
<protein>
    <submittedName>
        <fullName evidence="2">Uncharacterized protein</fullName>
    </submittedName>
</protein>
<keyword evidence="1" id="KW-0732">Signal</keyword>
<feature type="signal peptide" evidence="1">
    <location>
        <begin position="1"/>
        <end position="22"/>
    </location>
</feature>
<feature type="chain" id="PRO_5022183662" evidence="1">
    <location>
        <begin position="23"/>
        <end position="284"/>
    </location>
</feature>
<gene>
    <name evidence="2" type="ORF">FBZ87_10255</name>
</gene>
<organism evidence="2 3">
    <name type="scientific">Nitrospirillum amazonense</name>
    <dbReference type="NCBI Taxonomy" id="28077"/>
    <lineage>
        <taxon>Bacteria</taxon>
        <taxon>Pseudomonadati</taxon>
        <taxon>Pseudomonadota</taxon>
        <taxon>Alphaproteobacteria</taxon>
        <taxon>Rhodospirillales</taxon>
        <taxon>Azospirillaceae</taxon>
        <taxon>Nitrospirillum</taxon>
    </lineage>
</organism>
<dbReference type="Proteomes" id="UP000320516">
    <property type="component" value="Unassembled WGS sequence"/>
</dbReference>
<dbReference type="EMBL" id="VITV01000002">
    <property type="protein sequence ID" value="TWB79634.1"/>
    <property type="molecule type" value="Genomic_DNA"/>
</dbReference>
<evidence type="ECO:0000313" key="2">
    <source>
        <dbReference type="EMBL" id="TWB79634.1"/>
    </source>
</evidence>
<sequence>MRGSLLLATLLCLQVIAGIAFAQTKSEPAPSQSMSKMAIAQPGEAGEVIIDGSIDDNTAVSFLKLVQAGGVRTLRITSGGGYPVPAMVIGNLVYDNGIALVVDGHCMSACASFIFMAARDRTVGDLGLVAFHHTDATMERLLRGKVHDPAYEHYAQRAKFEFAFYTKIGAPLELLMEPSLVEDIFCYVQVQDPNGSTDYGYRSKYNMWTPRPQYLKDNNIEVKGFWPQDPSSFLAAYKKFLAAGPALSLAYTNGKPVTKETVRDALEPISLCADSPQEGNSLVK</sequence>
<dbReference type="AlphaFoldDB" id="A0A560KCE5"/>
<dbReference type="RefSeq" id="WP_145609139.1">
    <property type="nucleotide sequence ID" value="NZ_VITV01000002.1"/>
</dbReference>
<dbReference type="InterPro" id="IPR029045">
    <property type="entry name" value="ClpP/crotonase-like_dom_sf"/>
</dbReference>
<evidence type="ECO:0000313" key="3">
    <source>
        <dbReference type="Proteomes" id="UP000320516"/>
    </source>
</evidence>
<reference evidence="2 3" key="1">
    <citation type="submission" date="2019-06" db="EMBL/GenBank/DDBJ databases">
        <title>Genomic Encyclopedia of Type Strains, Phase IV (KMG-V): Genome sequencing to study the core and pangenomes of soil and plant-associated prokaryotes.</title>
        <authorList>
            <person name="Whitman W."/>
        </authorList>
    </citation>
    <scope>NUCLEOTIDE SEQUENCE [LARGE SCALE GENOMIC DNA]</scope>
    <source>
        <strain evidence="2 3">BR 12005</strain>
    </source>
</reference>
<name>A0A560KCE5_9PROT</name>
<proteinExistence type="predicted"/>
<dbReference type="SUPFAM" id="SSF52096">
    <property type="entry name" value="ClpP/crotonase"/>
    <property type="match status" value="1"/>
</dbReference>